<keyword evidence="4" id="KW-1185">Reference proteome</keyword>
<evidence type="ECO:0000313" key="4">
    <source>
        <dbReference type="Proteomes" id="UP001280121"/>
    </source>
</evidence>
<dbReference type="GO" id="GO:0003676">
    <property type="term" value="F:nucleic acid binding"/>
    <property type="evidence" value="ECO:0007669"/>
    <property type="project" value="InterPro"/>
</dbReference>
<feature type="domain" description="RNase H type-1" evidence="1">
    <location>
        <begin position="122"/>
        <end position="179"/>
    </location>
</feature>
<dbReference type="EMBL" id="JANJYI010000009">
    <property type="protein sequence ID" value="KAK2637437.1"/>
    <property type="molecule type" value="Genomic_DNA"/>
</dbReference>
<evidence type="ECO:0008006" key="5">
    <source>
        <dbReference type="Google" id="ProtNLM"/>
    </source>
</evidence>
<dbReference type="CDD" id="cd06222">
    <property type="entry name" value="RNase_H_like"/>
    <property type="match status" value="1"/>
</dbReference>
<dbReference type="Pfam" id="PF13456">
    <property type="entry name" value="RVT_3"/>
    <property type="match status" value="1"/>
</dbReference>
<dbReference type="InterPro" id="IPR002156">
    <property type="entry name" value="RNaseH_domain"/>
</dbReference>
<evidence type="ECO:0000259" key="1">
    <source>
        <dbReference type="Pfam" id="PF13456"/>
    </source>
</evidence>
<reference evidence="3" key="1">
    <citation type="journal article" date="2023" name="Plant J.">
        <title>Genome sequences and population genomics provide insights into the demographic history, inbreeding, and mutation load of two 'living fossil' tree species of Dipteronia.</title>
        <authorList>
            <person name="Feng Y."/>
            <person name="Comes H.P."/>
            <person name="Chen J."/>
            <person name="Zhu S."/>
            <person name="Lu R."/>
            <person name="Zhang X."/>
            <person name="Li P."/>
            <person name="Qiu J."/>
            <person name="Olsen K.M."/>
            <person name="Qiu Y."/>
        </authorList>
    </citation>
    <scope>NUCLEOTIDE SEQUENCE</scope>
    <source>
        <strain evidence="3">KIB01</strain>
    </source>
</reference>
<evidence type="ECO:0000313" key="3">
    <source>
        <dbReference type="EMBL" id="KAK2637437.1"/>
    </source>
</evidence>
<dbReference type="Proteomes" id="UP001280121">
    <property type="component" value="Unassembled WGS sequence"/>
</dbReference>
<gene>
    <name evidence="3" type="ORF">Ddye_032229</name>
</gene>
<dbReference type="InterPro" id="IPR044730">
    <property type="entry name" value="RNase_H-like_dom_plant"/>
</dbReference>
<accession>A0AAD9TKG8</accession>
<sequence>MVLSLSCVNLAVADSLMWHYEKMSSYSVKSDYHLGCKLASLLSSSGLNATESWRKYLWRIKIQAKVKLHIWKACFNRLPTNVNLAKRGLPVETQCSLRDKWPETTMHALWTCPATKKVYPCAESDAKGVVDLINDVATPCYEIGLVIIDIKLLLAGFPSCRVGFAPREANLVAHCLAKLGLAGVSDKVWLEDS</sequence>
<protein>
    <recommendedName>
        <fullName evidence="5">Reverse transcriptase zinc-binding domain-containing protein</fullName>
    </recommendedName>
</protein>
<feature type="domain" description="Reverse transcriptase zinc-binding" evidence="2">
    <location>
        <begin position="48"/>
        <end position="118"/>
    </location>
</feature>
<dbReference type="GO" id="GO:0004523">
    <property type="term" value="F:RNA-DNA hybrid ribonuclease activity"/>
    <property type="evidence" value="ECO:0007669"/>
    <property type="project" value="InterPro"/>
</dbReference>
<dbReference type="AlphaFoldDB" id="A0AAD9TKG8"/>
<dbReference type="InterPro" id="IPR026960">
    <property type="entry name" value="RVT-Znf"/>
</dbReference>
<organism evidence="3 4">
    <name type="scientific">Dipteronia dyeriana</name>
    <dbReference type="NCBI Taxonomy" id="168575"/>
    <lineage>
        <taxon>Eukaryota</taxon>
        <taxon>Viridiplantae</taxon>
        <taxon>Streptophyta</taxon>
        <taxon>Embryophyta</taxon>
        <taxon>Tracheophyta</taxon>
        <taxon>Spermatophyta</taxon>
        <taxon>Magnoliopsida</taxon>
        <taxon>eudicotyledons</taxon>
        <taxon>Gunneridae</taxon>
        <taxon>Pentapetalae</taxon>
        <taxon>rosids</taxon>
        <taxon>malvids</taxon>
        <taxon>Sapindales</taxon>
        <taxon>Sapindaceae</taxon>
        <taxon>Hippocastanoideae</taxon>
        <taxon>Acereae</taxon>
        <taxon>Dipteronia</taxon>
    </lineage>
</organism>
<evidence type="ECO:0000259" key="2">
    <source>
        <dbReference type="Pfam" id="PF13966"/>
    </source>
</evidence>
<proteinExistence type="predicted"/>
<dbReference type="Pfam" id="PF13966">
    <property type="entry name" value="zf-RVT"/>
    <property type="match status" value="1"/>
</dbReference>
<name>A0AAD9TKG8_9ROSI</name>
<comment type="caution">
    <text evidence="3">The sequence shown here is derived from an EMBL/GenBank/DDBJ whole genome shotgun (WGS) entry which is preliminary data.</text>
</comment>